<dbReference type="EMBL" id="JANUCT010000001">
    <property type="protein sequence ID" value="MCS3902166.1"/>
    <property type="molecule type" value="Genomic_DNA"/>
</dbReference>
<feature type="compositionally biased region" description="Low complexity" evidence="1">
    <location>
        <begin position="64"/>
        <end position="75"/>
    </location>
</feature>
<feature type="region of interest" description="Disordered" evidence="1">
    <location>
        <begin position="120"/>
        <end position="139"/>
    </location>
</feature>
<evidence type="ECO:0000313" key="3">
    <source>
        <dbReference type="Proteomes" id="UP001204445"/>
    </source>
</evidence>
<sequence length="139" mass="14881">MSQSDRQPQRPDSSDADLGDAIRQLETLLDSQADDGSPASEKLPLLDDIVADDDSEPAADDHAAAPSAVPAAAGPDPQQIRQLLDQLAEQLETELETVVGMLKYSVLTEFRNELAAALKLDPQQLDSADQDSNDDSAVR</sequence>
<feature type="compositionally biased region" description="Acidic residues" evidence="1">
    <location>
        <begin position="49"/>
        <end position="58"/>
    </location>
</feature>
<dbReference type="Proteomes" id="UP001204445">
    <property type="component" value="Unassembled WGS sequence"/>
</dbReference>
<gene>
    <name evidence="2" type="ORF">J2T55_000158</name>
</gene>
<accession>A0AAE3HH39</accession>
<evidence type="ECO:0000256" key="1">
    <source>
        <dbReference type="SAM" id="MobiDB-lite"/>
    </source>
</evidence>
<reference evidence="2" key="1">
    <citation type="submission" date="2022-08" db="EMBL/GenBank/DDBJ databases">
        <title>Genomic Encyclopedia of Type Strains, Phase III (KMG-III): the genomes of soil and plant-associated and newly described type strains.</title>
        <authorList>
            <person name="Whitman W."/>
        </authorList>
    </citation>
    <scope>NUCLEOTIDE SEQUENCE</scope>
    <source>
        <strain evidence="2">HMT 1</strain>
    </source>
</reference>
<keyword evidence="3" id="KW-1185">Reference proteome</keyword>
<organism evidence="2 3">
    <name type="scientific">Methylohalomonas lacus</name>
    <dbReference type="NCBI Taxonomy" id="398773"/>
    <lineage>
        <taxon>Bacteria</taxon>
        <taxon>Pseudomonadati</taxon>
        <taxon>Pseudomonadota</taxon>
        <taxon>Gammaproteobacteria</taxon>
        <taxon>Methylohalomonadales</taxon>
        <taxon>Methylohalomonadaceae</taxon>
        <taxon>Methylohalomonas</taxon>
    </lineage>
</organism>
<protein>
    <submittedName>
        <fullName evidence="2">Uncharacterized protein</fullName>
    </submittedName>
</protein>
<proteinExistence type="predicted"/>
<feature type="region of interest" description="Disordered" evidence="1">
    <location>
        <begin position="1"/>
        <end position="75"/>
    </location>
</feature>
<name>A0AAE3HH39_9GAMM</name>
<evidence type="ECO:0000313" key="2">
    <source>
        <dbReference type="EMBL" id="MCS3902166.1"/>
    </source>
</evidence>
<feature type="compositionally biased region" description="Acidic residues" evidence="1">
    <location>
        <begin position="128"/>
        <end position="139"/>
    </location>
</feature>
<dbReference type="AlphaFoldDB" id="A0AAE3HH39"/>
<comment type="caution">
    <text evidence="2">The sequence shown here is derived from an EMBL/GenBank/DDBJ whole genome shotgun (WGS) entry which is preliminary data.</text>
</comment>
<dbReference type="RefSeq" id="WP_259053551.1">
    <property type="nucleotide sequence ID" value="NZ_JANUCT010000001.1"/>
</dbReference>